<keyword evidence="1" id="KW-0378">Hydrolase</keyword>
<proteinExistence type="inferred from homology"/>
<feature type="domain" description="Serine/threonine specific protein phosphatases" evidence="2">
    <location>
        <begin position="164"/>
        <end position="169"/>
    </location>
</feature>
<dbReference type="PANTHER" id="PTHR11668">
    <property type="entry name" value="SERINE/THREONINE PROTEIN PHOSPHATASE"/>
    <property type="match status" value="1"/>
</dbReference>
<dbReference type="GO" id="GO:0004722">
    <property type="term" value="F:protein serine/threonine phosphatase activity"/>
    <property type="evidence" value="ECO:0007669"/>
    <property type="project" value="UniProtKB-EC"/>
</dbReference>
<protein>
    <recommendedName>
        <fullName evidence="1">Serine/threonine-protein phosphatase</fullName>
        <ecNumber evidence="1">3.1.3.16</ecNumber>
    </recommendedName>
</protein>
<name>A0A0N4ZNA7_PARTI</name>
<dbReference type="AlphaFoldDB" id="A0A0N4ZNA7"/>
<evidence type="ECO:0000313" key="4">
    <source>
        <dbReference type="WBParaSite" id="PTRK_0001002200.1"/>
    </source>
</evidence>
<dbReference type="SUPFAM" id="SSF56300">
    <property type="entry name" value="Metallo-dependent phosphatases"/>
    <property type="match status" value="1"/>
</dbReference>
<sequence>MVDLSNNEVIVEASKKDGQDNKNPINSPAVMAMYDADPFYNLKEEADVIKKRMEGFIKRLTDDWTPSLATCIFAEKELLEIVYRARETFWMQPLLIHVPADVTIVGDIHGQFEDLIALFNYNGYPPKTKYVFLGDYVDRGPFSLEVITLLFALKILYPDDITLLRGNHESRPVNTQYGFLSECKKRYSVHLYDIFQTAFANMPFCALVEKKILCMHGGISEDLTEFEQFDQIERPCDIPDLGLLADLTWADPDPNIDQYDESPRGASRVFGAAALRNFVNTLHIDLIVRAHQMVQEGFEFFCDKKLVTIFSAPHYTGQFTNNSAVMKISKDLKCSFLIFKPLDPHSEEL</sequence>
<dbReference type="Gene3D" id="3.60.21.10">
    <property type="match status" value="1"/>
</dbReference>
<keyword evidence="3" id="KW-1185">Reference proteome</keyword>
<dbReference type="Pfam" id="PF00149">
    <property type="entry name" value="Metallophos"/>
    <property type="match status" value="1"/>
</dbReference>
<evidence type="ECO:0000259" key="2">
    <source>
        <dbReference type="PROSITE" id="PS00125"/>
    </source>
</evidence>
<dbReference type="InterPro" id="IPR004843">
    <property type="entry name" value="Calcineurin-like_PHP"/>
</dbReference>
<dbReference type="Proteomes" id="UP000038045">
    <property type="component" value="Unplaced"/>
</dbReference>
<evidence type="ECO:0000313" key="3">
    <source>
        <dbReference type="Proteomes" id="UP000038045"/>
    </source>
</evidence>
<dbReference type="InterPro" id="IPR006186">
    <property type="entry name" value="Ser/Thr-sp_prot-phosphatase"/>
</dbReference>
<comment type="similarity">
    <text evidence="1">Belongs to the PPP phosphatase family.</text>
</comment>
<organism evidence="3 4">
    <name type="scientific">Parastrongyloides trichosuri</name>
    <name type="common">Possum-specific nematode worm</name>
    <dbReference type="NCBI Taxonomy" id="131310"/>
    <lineage>
        <taxon>Eukaryota</taxon>
        <taxon>Metazoa</taxon>
        <taxon>Ecdysozoa</taxon>
        <taxon>Nematoda</taxon>
        <taxon>Chromadorea</taxon>
        <taxon>Rhabditida</taxon>
        <taxon>Tylenchina</taxon>
        <taxon>Panagrolaimomorpha</taxon>
        <taxon>Strongyloidoidea</taxon>
        <taxon>Strongyloididae</taxon>
        <taxon>Parastrongyloides</taxon>
    </lineage>
</organism>
<reference evidence="4" key="1">
    <citation type="submission" date="2017-02" db="UniProtKB">
        <authorList>
            <consortium name="WormBaseParasite"/>
        </authorList>
    </citation>
    <scope>IDENTIFICATION</scope>
</reference>
<dbReference type="SMART" id="SM00156">
    <property type="entry name" value="PP2Ac"/>
    <property type="match status" value="1"/>
</dbReference>
<dbReference type="PRINTS" id="PR00114">
    <property type="entry name" value="STPHPHTASE"/>
</dbReference>
<evidence type="ECO:0000256" key="1">
    <source>
        <dbReference type="RuleBase" id="RU004273"/>
    </source>
</evidence>
<accession>A0A0N4ZNA7</accession>
<dbReference type="InterPro" id="IPR050341">
    <property type="entry name" value="PP1_catalytic_subunit"/>
</dbReference>
<dbReference type="STRING" id="131310.A0A0N4ZNA7"/>
<dbReference type="WBParaSite" id="PTRK_0001002200.1">
    <property type="protein sequence ID" value="PTRK_0001002200.1"/>
    <property type="gene ID" value="PTRK_0001002200"/>
</dbReference>
<comment type="catalytic activity">
    <reaction evidence="1">
        <text>O-phospho-L-threonyl-[protein] + H2O = L-threonyl-[protein] + phosphate</text>
        <dbReference type="Rhea" id="RHEA:47004"/>
        <dbReference type="Rhea" id="RHEA-COMP:11060"/>
        <dbReference type="Rhea" id="RHEA-COMP:11605"/>
        <dbReference type="ChEBI" id="CHEBI:15377"/>
        <dbReference type="ChEBI" id="CHEBI:30013"/>
        <dbReference type="ChEBI" id="CHEBI:43474"/>
        <dbReference type="ChEBI" id="CHEBI:61977"/>
        <dbReference type="EC" id="3.1.3.16"/>
    </reaction>
</comment>
<dbReference type="EC" id="3.1.3.16" evidence="1"/>
<dbReference type="PROSITE" id="PS00125">
    <property type="entry name" value="SER_THR_PHOSPHATASE"/>
    <property type="match status" value="1"/>
</dbReference>
<dbReference type="GO" id="GO:0005634">
    <property type="term" value="C:nucleus"/>
    <property type="evidence" value="ECO:0007669"/>
    <property type="project" value="TreeGrafter"/>
</dbReference>
<dbReference type="GO" id="GO:0005737">
    <property type="term" value="C:cytoplasm"/>
    <property type="evidence" value="ECO:0007669"/>
    <property type="project" value="TreeGrafter"/>
</dbReference>
<dbReference type="InterPro" id="IPR029052">
    <property type="entry name" value="Metallo-depent_PP-like"/>
</dbReference>
<dbReference type="PANTHER" id="PTHR11668:SF477">
    <property type="entry name" value="SERINE_THREONINE-PROTEIN PHOSPHATASE"/>
    <property type="match status" value="1"/>
</dbReference>